<feature type="compositionally biased region" description="Basic and acidic residues" evidence="1">
    <location>
        <begin position="198"/>
        <end position="214"/>
    </location>
</feature>
<dbReference type="Pfam" id="PF13592">
    <property type="entry name" value="HTH_33"/>
    <property type="match status" value="1"/>
</dbReference>
<gene>
    <name evidence="3" type="ORF">E4Q08_22835</name>
</gene>
<dbReference type="InterPro" id="IPR025959">
    <property type="entry name" value="Winged_HTH_dom"/>
</dbReference>
<feature type="region of interest" description="Disordered" evidence="1">
    <location>
        <begin position="195"/>
        <end position="239"/>
    </location>
</feature>
<evidence type="ECO:0000313" key="4">
    <source>
        <dbReference type="Proteomes" id="UP000886469"/>
    </source>
</evidence>
<dbReference type="Proteomes" id="UP000886469">
    <property type="component" value="Unassembled WGS sequence"/>
</dbReference>
<feature type="compositionally biased region" description="Basic and acidic residues" evidence="1">
    <location>
        <begin position="108"/>
        <end position="127"/>
    </location>
</feature>
<organism evidence="3 4">
    <name type="scientific">Candidatus Accumulibacter contiguus</name>
    <dbReference type="NCBI Taxonomy" id="2954381"/>
    <lineage>
        <taxon>Bacteria</taxon>
        <taxon>Pseudomonadati</taxon>
        <taxon>Pseudomonadota</taxon>
        <taxon>Betaproteobacteria</taxon>
        <taxon>Candidatus Accumulibacter</taxon>
    </lineage>
</organism>
<dbReference type="EMBL" id="SPMX01000101">
    <property type="protein sequence ID" value="NMQ07870.1"/>
    <property type="molecule type" value="Genomic_DNA"/>
</dbReference>
<evidence type="ECO:0000259" key="2">
    <source>
        <dbReference type="Pfam" id="PF13592"/>
    </source>
</evidence>
<name>A0ABX1TDU2_9PROT</name>
<accession>A0ABX1TDU2</accession>
<reference evidence="3" key="1">
    <citation type="submission" date="2019-03" db="EMBL/GenBank/DDBJ databases">
        <title>Metabolic reconstructions from genomes of highly enriched 'Candidatus Accumulibacter' and 'Candidatus Competibacter' bioreactor populations.</title>
        <authorList>
            <person name="Annavajhala M.K."/>
            <person name="Welles L."/>
            <person name="Abbas B."/>
            <person name="Sorokin D."/>
            <person name="Park H."/>
            <person name="Van Loosdrecht M."/>
            <person name="Chandran K."/>
        </authorList>
    </citation>
    <scope>NUCLEOTIDE SEQUENCE</scope>
    <source>
        <strain evidence="3">SBR_L</strain>
    </source>
</reference>
<feature type="region of interest" description="Disordered" evidence="1">
    <location>
        <begin position="106"/>
        <end position="177"/>
    </location>
</feature>
<proteinExistence type="predicted"/>
<sequence>MPALLGTTLEQTAAVLGVGRATVARYQSRLRDRVARPATAAPQWGGRRHAAMSLEEEKSFLEPWRQRSAQGGVLVVSPIRAALAQRLGHPIAPSVVYRMLARHGWRKGAPDTRHPKNDPSVQEDWKKTSWRAGSLAEAAGCSRPKGAADVPGRGPLRPHGAHPALLGSETGTPDGRQRLRARVLVRLRRRQLAAGTVRLDDHPHHEHHPHERVPRPSQLGSSARLHRHGGGRSEFAQGT</sequence>
<feature type="domain" description="Winged helix-turn helix" evidence="2">
    <location>
        <begin position="77"/>
        <end position="129"/>
    </location>
</feature>
<protein>
    <submittedName>
        <fullName evidence="3">Transposase</fullName>
    </submittedName>
</protein>
<comment type="caution">
    <text evidence="3">The sequence shown here is derived from an EMBL/GenBank/DDBJ whole genome shotgun (WGS) entry which is preliminary data.</text>
</comment>
<evidence type="ECO:0000313" key="3">
    <source>
        <dbReference type="EMBL" id="NMQ07870.1"/>
    </source>
</evidence>
<keyword evidence="4" id="KW-1185">Reference proteome</keyword>
<evidence type="ECO:0000256" key="1">
    <source>
        <dbReference type="SAM" id="MobiDB-lite"/>
    </source>
</evidence>